<evidence type="ECO:0000313" key="2">
    <source>
        <dbReference type="EMBL" id="GFS08829.1"/>
    </source>
</evidence>
<dbReference type="Proteomes" id="UP000762676">
    <property type="component" value="Unassembled WGS sequence"/>
</dbReference>
<dbReference type="AlphaFoldDB" id="A0AAV4IE15"/>
<dbReference type="EMBL" id="BMAT01013269">
    <property type="protein sequence ID" value="GFS08829.1"/>
    <property type="molecule type" value="Genomic_DNA"/>
</dbReference>
<evidence type="ECO:0000313" key="3">
    <source>
        <dbReference type="Proteomes" id="UP000762676"/>
    </source>
</evidence>
<organism evidence="2 3">
    <name type="scientific">Elysia marginata</name>
    <dbReference type="NCBI Taxonomy" id="1093978"/>
    <lineage>
        <taxon>Eukaryota</taxon>
        <taxon>Metazoa</taxon>
        <taxon>Spiralia</taxon>
        <taxon>Lophotrochozoa</taxon>
        <taxon>Mollusca</taxon>
        <taxon>Gastropoda</taxon>
        <taxon>Heterobranchia</taxon>
        <taxon>Euthyneura</taxon>
        <taxon>Panpulmonata</taxon>
        <taxon>Sacoglossa</taxon>
        <taxon>Placobranchoidea</taxon>
        <taxon>Plakobranchidae</taxon>
        <taxon>Elysia</taxon>
    </lineage>
</organism>
<sequence>MDTHGDPHLRRIPDRFPYPNCPNPVGQGPQGRVGRRELLGKDRVRWGRFTRLMANTTKVYWDTPDGVDLMSESMPSTYSSLQSLGFLFRSNLCNTLATTSPGWS</sequence>
<feature type="compositionally biased region" description="Basic and acidic residues" evidence="1">
    <location>
        <begin position="1"/>
        <end position="14"/>
    </location>
</feature>
<reference evidence="2 3" key="1">
    <citation type="journal article" date="2021" name="Elife">
        <title>Chloroplast acquisition without the gene transfer in kleptoplastic sea slugs, Plakobranchus ocellatus.</title>
        <authorList>
            <person name="Maeda T."/>
            <person name="Takahashi S."/>
            <person name="Yoshida T."/>
            <person name="Shimamura S."/>
            <person name="Takaki Y."/>
            <person name="Nagai Y."/>
            <person name="Toyoda A."/>
            <person name="Suzuki Y."/>
            <person name="Arimoto A."/>
            <person name="Ishii H."/>
            <person name="Satoh N."/>
            <person name="Nishiyama T."/>
            <person name="Hasebe M."/>
            <person name="Maruyama T."/>
            <person name="Minagawa J."/>
            <person name="Obokata J."/>
            <person name="Shigenobu S."/>
        </authorList>
    </citation>
    <scope>NUCLEOTIDE SEQUENCE [LARGE SCALE GENOMIC DNA]</scope>
</reference>
<keyword evidence="3" id="KW-1185">Reference proteome</keyword>
<evidence type="ECO:0000256" key="1">
    <source>
        <dbReference type="SAM" id="MobiDB-lite"/>
    </source>
</evidence>
<comment type="caution">
    <text evidence="2">The sequence shown here is derived from an EMBL/GenBank/DDBJ whole genome shotgun (WGS) entry which is preliminary data.</text>
</comment>
<name>A0AAV4IE15_9GAST</name>
<gene>
    <name evidence="2" type="ORF">ElyMa_006605200</name>
</gene>
<proteinExistence type="predicted"/>
<accession>A0AAV4IE15</accession>
<protein>
    <submittedName>
        <fullName evidence="2">Uncharacterized protein</fullName>
    </submittedName>
</protein>
<feature type="region of interest" description="Disordered" evidence="1">
    <location>
        <begin position="1"/>
        <end position="33"/>
    </location>
</feature>